<accession>A0A3B0XCX9</accession>
<dbReference type="CDD" id="cd00570">
    <property type="entry name" value="GST_N_family"/>
    <property type="match status" value="1"/>
</dbReference>
<evidence type="ECO:0000259" key="4">
    <source>
        <dbReference type="PROSITE" id="PS50404"/>
    </source>
</evidence>
<dbReference type="Gene3D" id="3.40.30.10">
    <property type="entry name" value="Glutaredoxin"/>
    <property type="match status" value="1"/>
</dbReference>
<dbReference type="GO" id="GO:0005737">
    <property type="term" value="C:cytoplasm"/>
    <property type="evidence" value="ECO:0007669"/>
    <property type="project" value="TreeGrafter"/>
</dbReference>
<dbReference type="Pfam" id="PF13409">
    <property type="entry name" value="GST_N_2"/>
    <property type="match status" value="1"/>
</dbReference>
<feature type="domain" description="GST N-terminal" evidence="4">
    <location>
        <begin position="5"/>
        <end position="83"/>
    </location>
</feature>
<dbReference type="SFLD" id="SFLDG01152">
    <property type="entry name" value="Main.3:_Omega-_and_Tau-like"/>
    <property type="match status" value="1"/>
</dbReference>
<evidence type="ECO:0000256" key="2">
    <source>
        <dbReference type="ARBA" id="ARBA00022679"/>
    </source>
</evidence>
<organism evidence="6">
    <name type="scientific">hydrothermal vent metagenome</name>
    <dbReference type="NCBI Taxonomy" id="652676"/>
    <lineage>
        <taxon>unclassified sequences</taxon>
        <taxon>metagenomes</taxon>
        <taxon>ecological metagenomes</taxon>
    </lineage>
</organism>
<dbReference type="InterPro" id="IPR010987">
    <property type="entry name" value="Glutathione-S-Trfase_C-like"/>
</dbReference>
<evidence type="ECO:0000256" key="1">
    <source>
        <dbReference type="ARBA" id="ARBA00012452"/>
    </source>
</evidence>
<dbReference type="InterPro" id="IPR036249">
    <property type="entry name" value="Thioredoxin-like_sf"/>
</dbReference>
<feature type="domain" description="GST C-terminal" evidence="5">
    <location>
        <begin position="87"/>
        <end position="210"/>
    </location>
</feature>
<dbReference type="InterPro" id="IPR004045">
    <property type="entry name" value="Glutathione_S-Trfase_N"/>
</dbReference>
<comment type="catalytic activity">
    <reaction evidence="3">
        <text>RX + glutathione = an S-substituted glutathione + a halide anion + H(+)</text>
        <dbReference type="Rhea" id="RHEA:16437"/>
        <dbReference type="ChEBI" id="CHEBI:15378"/>
        <dbReference type="ChEBI" id="CHEBI:16042"/>
        <dbReference type="ChEBI" id="CHEBI:17792"/>
        <dbReference type="ChEBI" id="CHEBI:57925"/>
        <dbReference type="ChEBI" id="CHEBI:90779"/>
        <dbReference type="EC" id="2.5.1.18"/>
    </reaction>
</comment>
<dbReference type="EC" id="2.5.1.18" evidence="1"/>
<dbReference type="PANTHER" id="PTHR43968:SF6">
    <property type="entry name" value="GLUTATHIONE S-TRANSFERASE OMEGA"/>
    <property type="match status" value="1"/>
</dbReference>
<evidence type="ECO:0000256" key="3">
    <source>
        <dbReference type="ARBA" id="ARBA00047960"/>
    </source>
</evidence>
<dbReference type="SFLD" id="SFLDG00358">
    <property type="entry name" value="Main_(cytGST)"/>
    <property type="match status" value="1"/>
</dbReference>
<dbReference type="PROSITE" id="PS50404">
    <property type="entry name" value="GST_NTER"/>
    <property type="match status" value="1"/>
</dbReference>
<sequence>MSNEDSLELISFKICPFVQRSAIALNEKGVDYKTRYIDLEAPAAWFTEISPLGKVPVLKTDSGAIFESMVIAEYLDEVYEPRLHPEDPMEKARHRSWIEYASEVTMKQFGLFMAPGGKLFETRKGELSGLLDVLTGQLSDEGPMFSGERFRLVDAAFAPVFMRLELVSKFFDHGLYESDSRLGQWSKALMDRDSVKKSVSDDFERAFLDYFGTEKNHLSTLVNQGAGLS</sequence>
<reference evidence="6" key="1">
    <citation type="submission" date="2018-06" db="EMBL/GenBank/DDBJ databases">
        <authorList>
            <person name="Zhirakovskaya E."/>
        </authorList>
    </citation>
    <scope>NUCLEOTIDE SEQUENCE</scope>
</reference>
<proteinExistence type="predicted"/>
<dbReference type="SUPFAM" id="SSF52833">
    <property type="entry name" value="Thioredoxin-like"/>
    <property type="match status" value="1"/>
</dbReference>
<dbReference type="InterPro" id="IPR050983">
    <property type="entry name" value="GST_Omega/HSP26"/>
</dbReference>
<name>A0A3B0XCX9_9ZZZZ</name>
<evidence type="ECO:0000313" key="6">
    <source>
        <dbReference type="EMBL" id="VAW61292.1"/>
    </source>
</evidence>
<dbReference type="InterPro" id="IPR040079">
    <property type="entry name" value="Glutathione_S-Trfase"/>
</dbReference>
<dbReference type="GO" id="GO:0004364">
    <property type="term" value="F:glutathione transferase activity"/>
    <property type="evidence" value="ECO:0007669"/>
    <property type="project" value="UniProtKB-EC"/>
</dbReference>
<dbReference type="PANTHER" id="PTHR43968">
    <property type="match status" value="1"/>
</dbReference>
<dbReference type="SUPFAM" id="SSF47616">
    <property type="entry name" value="GST C-terminal domain-like"/>
    <property type="match status" value="1"/>
</dbReference>
<dbReference type="InterPro" id="IPR036282">
    <property type="entry name" value="Glutathione-S-Trfase_C_sf"/>
</dbReference>
<dbReference type="SFLD" id="SFLDS00019">
    <property type="entry name" value="Glutathione_Transferase_(cytos"/>
    <property type="match status" value="1"/>
</dbReference>
<gene>
    <name evidence="6" type="ORF">MNBD_GAMMA11-2405</name>
</gene>
<protein>
    <recommendedName>
        <fullName evidence="1">glutathione transferase</fullName>
        <ecNumber evidence="1">2.5.1.18</ecNumber>
    </recommendedName>
</protein>
<dbReference type="InterPro" id="IPR045073">
    <property type="entry name" value="Omega/Tau-like"/>
</dbReference>
<dbReference type="AlphaFoldDB" id="A0A3B0XCX9"/>
<dbReference type="PROSITE" id="PS50405">
    <property type="entry name" value="GST_CTER"/>
    <property type="match status" value="1"/>
</dbReference>
<evidence type="ECO:0000259" key="5">
    <source>
        <dbReference type="PROSITE" id="PS50405"/>
    </source>
</evidence>
<dbReference type="Gene3D" id="1.20.1050.10">
    <property type="match status" value="1"/>
</dbReference>
<keyword evidence="2 6" id="KW-0808">Transferase</keyword>
<dbReference type="EMBL" id="UOFG01000144">
    <property type="protein sequence ID" value="VAW61292.1"/>
    <property type="molecule type" value="Genomic_DNA"/>
</dbReference>